<protein>
    <submittedName>
        <fullName evidence="2">Uncharacterized protein</fullName>
    </submittedName>
</protein>
<organism evidence="2 3">
    <name type="scientific">Cutaneotrichosporon oleaginosum</name>
    <dbReference type="NCBI Taxonomy" id="879819"/>
    <lineage>
        <taxon>Eukaryota</taxon>
        <taxon>Fungi</taxon>
        <taxon>Dikarya</taxon>
        <taxon>Basidiomycota</taxon>
        <taxon>Agaricomycotina</taxon>
        <taxon>Tremellomycetes</taxon>
        <taxon>Trichosporonales</taxon>
        <taxon>Trichosporonaceae</taxon>
        <taxon>Cutaneotrichosporon</taxon>
    </lineage>
</organism>
<name>A0A0J0XC02_9TREE</name>
<evidence type="ECO:0000256" key="1">
    <source>
        <dbReference type="SAM" id="MobiDB-lite"/>
    </source>
</evidence>
<feature type="compositionally biased region" description="Basic and acidic residues" evidence="1">
    <location>
        <begin position="52"/>
        <end position="70"/>
    </location>
</feature>
<evidence type="ECO:0000313" key="2">
    <source>
        <dbReference type="EMBL" id="KLT38603.1"/>
    </source>
</evidence>
<dbReference type="Proteomes" id="UP000053611">
    <property type="component" value="Unassembled WGS sequence"/>
</dbReference>
<sequence length="160" mass="17553">MSPDSPSPTPSAPLIIHYTAVSRDTTPWNAAQTFIAVPSFCISSPPAPLHTMSDEHAHQHDHPAHIHADSHPSASQDAMHLAASMRQAARDHEAGHDEHVAEQVERMNNDHTPEATRVLNEREMPAPAARHALAGQDDLAVPRRFADFSKTPDLFRHTPV</sequence>
<reference evidence="2 3" key="1">
    <citation type="submission" date="2015-03" db="EMBL/GenBank/DDBJ databases">
        <title>Genomics and transcriptomics of the oil-accumulating basidiomycete yeast T. oleaginosus allow insights into substrate utilization and the diverse evolutionary trajectories of mating systems in fungi.</title>
        <authorList>
            <consortium name="DOE Joint Genome Institute"/>
            <person name="Kourist R."/>
            <person name="Kracht O."/>
            <person name="Bracharz F."/>
            <person name="Lipzen A."/>
            <person name="Nolan M."/>
            <person name="Ohm R."/>
            <person name="Grigoriev I."/>
            <person name="Sun S."/>
            <person name="Heitman J."/>
            <person name="Bruck T."/>
            <person name="Nowrousian M."/>
        </authorList>
    </citation>
    <scope>NUCLEOTIDE SEQUENCE [LARGE SCALE GENOMIC DNA]</scope>
    <source>
        <strain evidence="2 3">IBC0246</strain>
    </source>
</reference>
<feature type="region of interest" description="Disordered" evidence="1">
    <location>
        <begin position="51"/>
        <end position="78"/>
    </location>
</feature>
<dbReference type="GeneID" id="28985202"/>
<accession>A0A0J0XC02</accession>
<keyword evidence="3" id="KW-1185">Reference proteome</keyword>
<dbReference type="EMBL" id="KQ087294">
    <property type="protein sequence ID" value="KLT38603.1"/>
    <property type="molecule type" value="Genomic_DNA"/>
</dbReference>
<gene>
    <name evidence="2" type="ORF">CC85DRAFT_289351</name>
</gene>
<dbReference type="RefSeq" id="XP_018275094.1">
    <property type="nucleotide sequence ID" value="XM_018424599.1"/>
</dbReference>
<proteinExistence type="predicted"/>
<evidence type="ECO:0000313" key="3">
    <source>
        <dbReference type="Proteomes" id="UP000053611"/>
    </source>
</evidence>
<dbReference type="AlphaFoldDB" id="A0A0J0XC02"/>